<dbReference type="Pfam" id="PF01558">
    <property type="entry name" value="POR"/>
    <property type="match status" value="1"/>
</dbReference>
<protein>
    <submittedName>
        <fullName evidence="3">Indolepyruvate ferredoxin oxidoreductase beta subunit</fullName>
    </submittedName>
</protein>
<feature type="domain" description="Pyruvate/ketoisovalerate oxidoreductase catalytic" evidence="2">
    <location>
        <begin position="11"/>
        <end position="188"/>
    </location>
</feature>
<keyword evidence="4" id="KW-1185">Reference proteome</keyword>
<dbReference type="AlphaFoldDB" id="A0A4R6QBB2"/>
<dbReference type="InterPro" id="IPR002869">
    <property type="entry name" value="Pyrv_flavodox_OxRed_cen"/>
</dbReference>
<dbReference type="InterPro" id="IPR019752">
    <property type="entry name" value="Pyrv/ketoisovalerate_OxRed_cat"/>
</dbReference>
<dbReference type="InterPro" id="IPR052198">
    <property type="entry name" value="IorB_Oxidoreductase"/>
</dbReference>
<dbReference type="GO" id="GO:0016903">
    <property type="term" value="F:oxidoreductase activity, acting on the aldehyde or oxo group of donors"/>
    <property type="evidence" value="ECO:0007669"/>
    <property type="project" value="InterPro"/>
</dbReference>
<evidence type="ECO:0000256" key="1">
    <source>
        <dbReference type="ARBA" id="ARBA00023002"/>
    </source>
</evidence>
<dbReference type="RefSeq" id="WP_133527697.1">
    <property type="nucleotide sequence ID" value="NZ_SNXO01000004.1"/>
</dbReference>
<dbReference type="PANTHER" id="PTHR43854">
    <property type="entry name" value="INDOLEPYRUVATE OXIDOREDUCTASE SUBUNIT IORB"/>
    <property type="match status" value="1"/>
</dbReference>
<dbReference type="EMBL" id="SNXO01000004">
    <property type="protein sequence ID" value="TDP59093.1"/>
    <property type="molecule type" value="Genomic_DNA"/>
</dbReference>
<gene>
    <name evidence="3" type="ORF">EV211_10425</name>
</gene>
<keyword evidence="1" id="KW-0560">Oxidoreductase</keyword>
<reference evidence="3 4" key="1">
    <citation type="submission" date="2019-03" db="EMBL/GenBank/DDBJ databases">
        <title>Genomic Encyclopedia of Type Strains, Phase IV (KMG-IV): sequencing the most valuable type-strain genomes for metagenomic binning, comparative biology and taxonomic classification.</title>
        <authorList>
            <person name="Goeker M."/>
        </authorList>
    </citation>
    <scope>NUCLEOTIDE SEQUENCE [LARGE SCALE GENOMIC DNA]</scope>
    <source>
        <strain evidence="3 4">DSM 28287</strain>
    </source>
</reference>
<dbReference type="Gene3D" id="3.40.920.10">
    <property type="entry name" value="Pyruvate-ferredoxin oxidoreductase, PFOR, domain III"/>
    <property type="match status" value="1"/>
</dbReference>
<dbReference type="OrthoDB" id="9789125at2"/>
<dbReference type="PANTHER" id="PTHR43854:SF1">
    <property type="entry name" value="INDOLEPYRUVATE OXIDOREDUCTASE SUBUNIT IORB"/>
    <property type="match status" value="1"/>
</dbReference>
<evidence type="ECO:0000259" key="2">
    <source>
        <dbReference type="Pfam" id="PF01558"/>
    </source>
</evidence>
<keyword evidence="3" id="KW-0670">Pyruvate</keyword>
<evidence type="ECO:0000313" key="3">
    <source>
        <dbReference type="EMBL" id="TDP59093.1"/>
    </source>
</evidence>
<organism evidence="3 4">
    <name type="scientific">Aminicella lysinilytica</name>
    <dbReference type="NCBI Taxonomy" id="433323"/>
    <lineage>
        <taxon>Bacteria</taxon>
        <taxon>Bacillati</taxon>
        <taxon>Bacillota</taxon>
        <taxon>Clostridia</taxon>
        <taxon>Peptostreptococcales</taxon>
        <taxon>Anaerovoracaceae</taxon>
        <taxon>Aminicella</taxon>
    </lineage>
</organism>
<dbReference type="Proteomes" id="UP000295500">
    <property type="component" value="Unassembled WGS sequence"/>
</dbReference>
<evidence type="ECO:0000313" key="4">
    <source>
        <dbReference type="Proteomes" id="UP000295500"/>
    </source>
</evidence>
<comment type="caution">
    <text evidence="3">The sequence shown here is derived from an EMBL/GenBank/DDBJ whole genome shotgun (WGS) entry which is preliminary data.</text>
</comment>
<sequence length="190" mass="20553">MTKNIILVGVGGQGTILTTKVLSKGLVELGYDVKMSEIHGMSQRGGTVTTQLRYGEKVYAPNIGEHEADLVVAFEKMEALRALPYLKKGGAIITDVREILPMPVLTGEEEYPEDCLKDLKQTVGDVIVVKAAEKAEELGNVKCQNICLLGALIKKLGLDGVDWKAIIKDTVPAKVVDVNLKAYDAGREMA</sequence>
<accession>A0A4R6QBB2</accession>
<name>A0A4R6QBB2_9FIRM</name>
<proteinExistence type="predicted"/>
<dbReference type="NCBIfam" id="NF005325">
    <property type="entry name" value="PRK06853.1-5"/>
    <property type="match status" value="1"/>
</dbReference>
<dbReference type="SUPFAM" id="SSF53323">
    <property type="entry name" value="Pyruvate-ferredoxin oxidoreductase, PFOR, domain III"/>
    <property type="match status" value="1"/>
</dbReference>